<keyword evidence="1" id="KW-1133">Transmembrane helix</keyword>
<keyword evidence="1" id="KW-0812">Transmembrane</keyword>
<feature type="transmembrane region" description="Helical" evidence="1">
    <location>
        <begin position="283"/>
        <end position="301"/>
    </location>
</feature>
<feature type="transmembrane region" description="Helical" evidence="1">
    <location>
        <begin position="20"/>
        <end position="36"/>
    </location>
</feature>
<feature type="transmembrane region" description="Helical" evidence="1">
    <location>
        <begin position="348"/>
        <end position="367"/>
    </location>
</feature>
<dbReference type="AlphaFoldDB" id="A0AAW8YFK0"/>
<dbReference type="EMBL" id="JAWJAV010000002">
    <property type="protein sequence ID" value="MDV2620725.1"/>
    <property type="molecule type" value="Genomic_DNA"/>
</dbReference>
<protein>
    <submittedName>
        <fullName evidence="2">MFS transporter</fullName>
    </submittedName>
</protein>
<name>A0AAW8YFK0_PEDAC</name>
<reference evidence="2" key="1">
    <citation type="journal article" date="2023" name="PeerJ">
        <title>Selection and evaluation of lactic acid bacteria from chicken feces in Thailand as potential probiotics.</title>
        <authorList>
            <person name="Khurajog B."/>
            <person name="Disastra Y."/>
            <person name="Lawwyne L.D."/>
            <person name="Sirichokchatchawan W."/>
            <person name="Niyomtham W."/>
            <person name="Yindee J."/>
            <person name="Hampson D.J."/>
            <person name="Prapasarakul N."/>
        </authorList>
    </citation>
    <scope>NUCLEOTIDE SEQUENCE</scope>
    <source>
        <strain evidence="2">BF9</strain>
    </source>
</reference>
<comment type="caution">
    <text evidence="2">The sequence shown here is derived from an EMBL/GenBank/DDBJ whole genome shotgun (WGS) entry which is preliminary data.</text>
</comment>
<sequence>MNKGELIIKHIFQKFNLKRFFLIFFVSLFLVLPQIINRNIILGNDAIFHFNRFYDSYMQFKTGNFSYFQTNYGFQQSGRIVNALYGPLIAYILGGILFLVHSWLKFQIIVSYLTFFVSGYTMNLLSRKVGLSNRWSNINSLLFMGSMWVGRWALEQNFMSLGIMLMPLVVLMGINLLNNDLKTVKIVQLAMVVSLIIQIHVLSAVISVLVLMIFFVVAVLKNRNKWDLFLRCVGAGVLSLVLTFNVWGPMLEIYSSNNLYTPFKTVLSESAINISTGDADFRHIGLVISVLFVLQIAYYCLYHSDMSFINRIVTGIGIFMLVISSNVFPWELVDRKLPFLKSLLQFPIRFEGMAFILLILGLSLTLSSVKNEDVQKIALSFFMMAAIFGLIQTNRSMQLKSEIWNSKNPVSDTTNMQFQTKDPKAIRNAFRGRNLKKGLEILQKPNTDYVSAPNTNKKTEHPYYQYDKDFLSTDRKVNKTVKSDQLLVTWIAHEDNSTTKLPITVYKNSVLKLNGHSIKPKQITFDPLNVPSIKTEKKGKNTLSLRYSSRFMNKYFLWGVYAIWGVLLLQALKNFLKRIR</sequence>
<feature type="transmembrane region" description="Helical" evidence="1">
    <location>
        <begin position="555"/>
        <end position="576"/>
    </location>
</feature>
<keyword evidence="1" id="KW-0472">Membrane</keyword>
<organism evidence="2 3">
    <name type="scientific">Pediococcus acidilactici</name>
    <dbReference type="NCBI Taxonomy" id="1254"/>
    <lineage>
        <taxon>Bacteria</taxon>
        <taxon>Bacillati</taxon>
        <taxon>Bacillota</taxon>
        <taxon>Bacilli</taxon>
        <taxon>Lactobacillales</taxon>
        <taxon>Lactobacillaceae</taxon>
        <taxon>Pediococcus</taxon>
        <taxon>Pediococcus acidilactici group</taxon>
    </lineage>
</organism>
<feature type="transmembrane region" description="Helical" evidence="1">
    <location>
        <begin position="189"/>
        <end position="216"/>
    </location>
</feature>
<feature type="transmembrane region" description="Helical" evidence="1">
    <location>
        <begin position="106"/>
        <end position="125"/>
    </location>
</feature>
<proteinExistence type="predicted"/>
<reference evidence="2" key="2">
    <citation type="submission" date="2023-10" db="EMBL/GenBank/DDBJ databases">
        <authorList>
            <person name="Khurajog B."/>
        </authorList>
    </citation>
    <scope>NUCLEOTIDE SEQUENCE</scope>
    <source>
        <strain evidence="2">BF9</strain>
    </source>
</reference>
<feature type="transmembrane region" description="Helical" evidence="1">
    <location>
        <begin position="374"/>
        <end position="391"/>
    </location>
</feature>
<feature type="transmembrane region" description="Helical" evidence="1">
    <location>
        <begin position="228"/>
        <end position="247"/>
    </location>
</feature>
<accession>A0AAW8YFK0</accession>
<feature type="transmembrane region" description="Helical" evidence="1">
    <location>
        <begin position="161"/>
        <end position="177"/>
    </location>
</feature>
<feature type="transmembrane region" description="Helical" evidence="1">
    <location>
        <begin position="80"/>
        <end position="99"/>
    </location>
</feature>
<evidence type="ECO:0000313" key="3">
    <source>
        <dbReference type="Proteomes" id="UP001280897"/>
    </source>
</evidence>
<dbReference type="RefSeq" id="WP_065124336.1">
    <property type="nucleotide sequence ID" value="NZ_CP021484.1"/>
</dbReference>
<evidence type="ECO:0000256" key="1">
    <source>
        <dbReference type="SAM" id="Phobius"/>
    </source>
</evidence>
<evidence type="ECO:0000313" key="2">
    <source>
        <dbReference type="EMBL" id="MDV2620725.1"/>
    </source>
</evidence>
<dbReference type="Proteomes" id="UP001280897">
    <property type="component" value="Unassembled WGS sequence"/>
</dbReference>
<feature type="transmembrane region" description="Helical" evidence="1">
    <location>
        <begin position="308"/>
        <end position="328"/>
    </location>
</feature>
<gene>
    <name evidence="2" type="ORF">R0G89_03135</name>
</gene>